<reference evidence="2 3" key="1">
    <citation type="submission" date="2019-11" db="EMBL/GenBank/DDBJ databases">
        <title>Whole genome sequence of Oryza granulata.</title>
        <authorList>
            <person name="Li W."/>
        </authorList>
    </citation>
    <scope>NUCLEOTIDE SEQUENCE [LARGE SCALE GENOMIC DNA]</scope>
    <source>
        <strain evidence="3">cv. Menghai</strain>
        <tissue evidence="2">Leaf</tissue>
    </source>
</reference>
<evidence type="ECO:0000313" key="2">
    <source>
        <dbReference type="EMBL" id="KAF0890971.1"/>
    </source>
</evidence>
<dbReference type="Proteomes" id="UP000479710">
    <property type="component" value="Unassembled WGS sequence"/>
</dbReference>
<sequence>MSHDGHSPGRSDDHSHDDRRLCPSAFGLTSPCDGYTLAPSASCIPTRCRTGPIPVLAVVRRPLSLPMFRRVSTSIQTRPGQAARDEETI</sequence>
<feature type="region of interest" description="Disordered" evidence="1">
    <location>
        <begin position="1"/>
        <end position="20"/>
    </location>
</feature>
<comment type="caution">
    <text evidence="2">The sequence shown here is derived from an EMBL/GenBank/DDBJ whole genome shotgun (WGS) entry which is preliminary data.</text>
</comment>
<evidence type="ECO:0000256" key="1">
    <source>
        <dbReference type="SAM" id="MobiDB-lite"/>
    </source>
</evidence>
<name>A0A6G1BTA6_9ORYZ</name>
<protein>
    <submittedName>
        <fullName evidence="2">Uncharacterized protein</fullName>
    </submittedName>
</protein>
<proteinExistence type="predicted"/>
<dbReference type="AlphaFoldDB" id="A0A6G1BTA6"/>
<accession>A0A6G1BTA6</accession>
<dbReference type="EMBL" id="SPHZ02000011">
    <property type="protein sequence ID" value="KAF0890971.1"/>
    <property type="molecule type" value="Genomic_DNA"/>
</dbReference>
<organism evidence="2 3">
    <name type="scientific">Oryza meyeriana var. granulata</name>
    <dbReference type="NCBI Taxonomy" id="110450"/>
    <lineage>
        <taxon>Eukaryota</taxon>
        <taxon>Viridiplantae</taxon>
        <taxon>Streptophyta</taxon>
        <taxon>Embryophyta</taxon>
        <taxon>Tracheophyta</taxon>
        <taxon>Spermatophyta</taxon>
        <taxon>Magnoliopsida</taxon>
        <taxon>Liliopsida</taxon>
        <taxon>Poales</taxon>
        <taxon>Poaceae</taxon>
        <taxon>BOP clade</taxon>
        <taxon>Oryzoideae</taxon>
        <taxon>Oryzeae</taxon>
        <taxon>Oryzinae</taxon>
        <taxon>Oryza</taxon>
        <taxon>Oryza meyeriana</taxon>
    </lineage>
</organism>
<gene>
    <name evidence="2" type="ORF">E2562_005082</name>
</gene>
<evidence type="ECO:0000313" key="3">
    <source>
        <dbReference type="Proteomes" id="UP000479710"/>
    </source>
</evidence>
<keyword evidence="3" id="KW-1185">Reference proteome</keyword>